<dbReference type="InterPro" id="IPR037045">
    <property type="entry name" value="S8pro/Inhibitor_I9_sf"/>
</dbReference>
<organism evidence="2">
    <name type="scientific">Streptomyces sp. SID12501</name>
    <dbReference type="NCBI Taxonomy" id="2706042"/>
    <lineage>
        <taxon>Bacteria</taxon>
        <taxon>Bacillati</taxon>
        <taxon>Actinomycetota</taxon>
        <taxon>Actinomycetes</taxon>
        <taxon>Kitasatosporales</taxon>
        <taxon>Streptomycetaceae</taxon>
        <taxon>Streptomyces</taxon>
    </lineage>
</organism>
<dbReference type="EMBL" id="JAAGLU010001015">
    <property type="protein sequence ID" value="NEC93612.1"/>
    <property type="molecule type" value="Genomic_DNA"/>
</dbReference>
<evidence type="ECO:0000313" key="2">
    <source>
        <dbReference type="EMBL" id="NEC93612.1"/>
    </source>
</evidence>
<proteinExistence type="predicted"/>
<feature type="non-terminal residue" evidence="2">
    <location>
        <position position="121"/>
    </location>
</feature>
<dbReference type="Gene3D" id="3.30.70.80">
    <property type="entry name" value="Peptidase S8 propeptide/proteinase inhibitor I9"/>
    <property type="match status" value="1"/>
</dbReference>
<dbReference type="SUPFAM" id="SSF54897">
    <property type="entry name" value="Protease propeptides/inhibitors"/>
    <property type="match status" value="1"/>
</dbReference>
<protein>
    <recommendedName>
        <fullName evidence="1">Inhibitor I9 domain-containing protein</fullName>
    </recommendedName>
</protein>
<dbReference type="Pfam" id="PF05922">
    <property type="entry name" value="Inhibitor_I9"/>
    <property type="match status" value="1"/>
</dbReference>
<accession>A0A6B3CBH8</accession>
<dbReference type="RefSeq" id="WP_203733276.1">
    <property type="nucleotide sequence ID" value="NZ_JAAGLU010001015.1"/>
</dbReference>
<evidence type="ECO:0000259" key="1">
    <source>
        <dbReference type="Pfam" id="PF05922"/>
    </source>
</evidence>
<comment type="caution">
    <text evidence="2">The sequence shown here is derived from an EMBL/GenBank/DDBJ whole genome shotgun (WGS) entry which is preliminary data.</text>
</comment>
<sequence length="121" mass="12609">MRAIPGVGLCRPILRPVLVAAAVLVVPLAGVPVAYAAQVVESVRPGDEARTEPYIVTLAPDADPERVMDETGVTKVRYVYRSAVRGFAADLDAAQLAALRAHPAVVGVERDGRAVGAPVEG</sequence>
<dbReference type="InterPro" id="IPR010259">
    <property type="entry name" value="S8pro/Inhibitor_I9"/>
</dbReference>
<reference evidence="2" key="1">
    <citation type="submission" date="2020-01" db="EMBL/GenBank/DDBJ databases">
        <title>Insect and environment-associated Actinomycetes.</title>
        <authorList>
            <person name="Currrie C."/>
            <person name="Chevrette M."/>
            <person name="Carlson C."/>
            <person name="Stubbendieck R."/>
            <person name="Wendt-Pienkowski E."/>
        </authorList>
    </citation>
    <scope>NUCLEOTIDE SEQUENCE</scope>
    <source>
        <strain evidence="2">SID12501</strain>
    </source>
</reference>
<dbReference type="AlphaFoldDB" id="A0A6B3CBH8"/>
<name>A0A6B3CBH8_9ACTN</name>
<feature type="domain" description="Inhibitor I9" evidence="1">
    <location>
        <begin position="74"/>
        <end position="111"/>
    </location>
</feature>
<gene>
    <name evidence="2" type="ORF">G3I71_49610</name>
</gene>